<dbReference type="Proteomes" id="UP001302602">
    <property type="component" value="Unassembled WGS sequence"/>
</dbReference>
<feature type="chain" id="PRO_5042842718" description="Secreted protein" evidence="1">
    <location>
        <begin position="27"/>
        <end position="113"/>
    </location>
</feature>
<comment type="caution">
    <text evidence="2">The sequence shown here is derived from an EMBL/GenBank/DDBJ whole genome shotgun (WGS) entry which is preliminary data.</text>
</comment>
<evidence type="ECO:0000313" key="2">
    <source>
        <dbReference type="EMBL" id="KAK4127953.1"/>
    </source>
</evidence>
<reference evidence="2" key="1">
    <citation type="journal article" date="2023" name="Mol. Phylogenet. Evol.">
        <title>Genome-scale phylogeny and comparative genomics of the fungal order Sordariales.</title>
        <authorList>
            <person name="Hensen N."/>
            <person name="Bonometti L."/>
            <person name="Westerberg I."/>
            <person name="Brannstrom I.O."/>
            <person name="Guillou S."/>
            <person name="Cros-Aarteil S."/>
            <person name="Calhoun S."/>
            <person name="Haridas S."/>
            <person name="Kuo A."/>
            <person name="Mondo S."/>
            <person name="Pangilinan J."/>
            <person name="Riley R."/>
            <person name="LaButti K."/>
            <person name="Andreopoulos B."/>
            <person name="Lipzen A."/>
            <person name="Chen C."/>
            <person name="Yan M."/>
            <person name="Daum C."/>
            <person name="Ng V."/>
            <person name="Clum A."/>
            <person name="Steindorff A."/>
            <person name="Ohm R.A."/>
            <person name="Martin F."/>
            <person name="Silar P."/>
            <person name="Natvig D.O."/>
            <person name="Lalanne C."/>
            <person name="Gautier V."/>
            <person name="Ament-Velasquez S.L."/>
            <person name="Kruys A."/>
            <person name="Hutchinson M.I."/>
            <person name="Powell A.J."/>
            <person name="Barry K."/>
            <person name="Miller A.N."/>
            <person name="Grigoriev I.V."/>
            <person name="Debuchy R."/>
            <person name="Gladieux P."/>
            <person name="Hiltunen Thoren M."/>
            <person name="Johannesson H."/>
        </authorList>
    </citation>
    <scope>NUCLEOTIDE SEQUENCE</scope>
    <source>
        <strain evidence="2">CBS 731.68</strain>
    </source>
</reference>
<sequence>MLASLSFSILGAAAVALAVLATPASAATYAGVVDMRQACVWRYGDGCYNVNVRQHDLPTTGIAFTLSCLTTTPSTSMPTVPDGTVITPTRIRRASACMTGDASSREADDALLD</sequence>
<keyword evidence="3" id="KW-1185">Reference proteome</keyword>
<organism evidence="2 3">
    <name type="scientific">Parathielavia appendiculata</name>
    <dbReference type="NCBI Taxonomy" id="2587402"/>
    <lineage>
        <taxon>Eukaryota</taxon>
        <taxon>Fungi</taxon>
        <taxon>Dikarya</taxon>
        <taxon>Ascomycota</taxon>
        <taxon>Pezizomycotina</taxon>
        <taxon>Sordariomycetes</taxon>
        <taxon>Sordariomycetidae</taxon>
        <taxon>Sordariales</taxon>
        <taxon>Chaetomiaceae</taxon>
        <taxon>Parathielavia</taxon>
    </lineage>
</organism>
<evidence type="ECO:0000256" key="1">
    <source>
        <dbReference type="SAM" id="SignalP"/>
    </source>
</evidence>
<protein>
    <recommendedName>
        <fullName evidence="4">Secreted protein</fullName>
    </recommendedName>
</protein>
<name>A0AAN6U7P2_9PEZI</name>
<reference evidence="2" key="2">
    <citation type="submission" date="2023-05" db="EMBL/GenBank/DDBJ databases">
        <authorList>
            <consortium name="Lawrence Berkeley National Laboratory"/>
            <person name="Steindorff A."/>
            <person name="Hensen N."/>
            <person name="Bonometti L."/>
            <person name="Westerberg I."/>
            <person name="Brannstrom I.O."/>
            <person name="Guillou S."/>
            <person name="Cros-Aarteil S."/>
            <person name="Calhoun S."/>
            <person name="Haridas S."/>
            <person name="Kuo A."/>
            <person name="Mondo S."/>
            <person name="Pangilinan J."/>
            <person name="Riley R."/>
            <person name="Labutti K."/>
            <person name="Andreopoulos B."/>
            <person name="Lipzen A."/>
            <person name="Chen C."/>
            <person name="Yanf M."/>
            <person name="Daum C."/>
            <person name="Ng V."/>
            <person name="Clum A."/>
            <person name="Ohm R."/>
            <person name="Martin F."/>
            <person name="Silar P."/>
            <person name="Natvig D."/>
            <person name="Lalanne C."/>
            <person name="Gautier V."/>
            <person name="Ament-Velasquez S.L."/>
            <person name="Kruys A."/>
            <person name="Hutchinson M.I."/>
            <person name="Powell A.J."/>
            <person name="Barry K."/>
            <person name="Miller A.N."/>
            <person name="Grigoriev I.V."/>
            <person name="Debuchy R."/>
            <person name="Gladieux P."/>
            <person name="Thoren M.H."/>
            <person name="Johannesson H."/>
        </authorList>
    </citation>
    <scope>NUCLEOTIDE SEQUENCE</scope>
    <source>
        <strain evidence="2">CBS 731.68</strain>
    </source>
</reference>
<evidence type="ECO:0008006" key="4">
    <source>
        <dbReference type="Google" id="ProtNLM"/>
    </source>
</evidence>
<dbReference type="AlphaFoldDB" id="A0AAN6U7P2"/>
<evidence type="ECO:0000313" key="3">
    <source>
        <dbReference type="Proteomes" id="UP001302602"/>
    </source>
</evidence>
<dbReference type="EMBL" id="MU853224">
    <property type="protein sequence ID" value="KAK4127953.1"/>
    <property type="molecule type" value="Genomic_DNA"/>
</dbReference>
<dbReference type="RefSeq" id="XP_062651724.1">
    <property type="nucleotide sequence ID" value="XM_062792262.1"/>
</dbReference>
<feature type="signal peptide" evidence="1">
    <location>
        <begin position="1"/>
        <end position="26"/>
    </location>
</feature>
<proteinExistence type="predicted"/>
<keyword evidence="1" id="KW-0732">Signal</keyword>
<dbReference type="GeneID" id="87829031"/>
<gene>
    <name evidence="2" type="ORF">N657DRAFT_642023</name>
</gene>
<accession>A0AAN6U7P2</accession>